<evidence type="ECO:0000256" key="3">
    <source>
        <dbReference type="ARBA" id="ARBA00022475"/>
    </source>
</evidence>
<dbReference type="InterPro" id="IPR001863">
    <property type="entry name" value="Glypican"/>
</dbReference>
<name>A0A3B4AF73_9GOBI</name>
<keyword evidence="10 12" id="KW-0449">Lipoprotein</keyword>
<sequence length="222" mass="26126">FTLESLLKNAESSLHNMFVRTYGMMYVQNAELFKKFFEDLTRYYVSGSAAINLESMLSDFWAELLERMFRLVNVQYEFSDAYMECVSRHTDQLMPFGDVPRKLRIQLTRAFVAARTFTKGLALIPFTYIHKYFHFSLCVRAAMKMLYCPYCSGQVALKPCQNYCLNVMRGCLANQADLDTEWNNFLGEWLLQSLCYKIYHNHLVPFHLITNPWGTVSYQMRH</sequence>
<accession>A0A3B4AF73</accession>
<dbReference type="PANTHER" id="PTHR10822:SF25">
    <property type="entry name" value="GLYPICAN-4"/>
    <property type="match status" value="1"/>
</dbReference>
<dbReference type="STRING" id="409849.ENSPMGP00000015284"/>
<comment type="similarity">
    <text evidence="2 11">Belongs to the glypican family.</text>
</comment>
<dbReference type="GO" id="GO:0009986">
    <property type="term" value="C:cell surface"/>
    <property type="evidence" value="ECO:0007669"/>
    <property type="project" value="TreeGrafter"/>
</dbReference>
<evidence type="ECO:0000313" key="13">
    <source>
        <dbReference type="Ensembl" id="ENSPMGP00000015284.1"/>
    </source>
</evidence>
<evidence type="ECO:0000256" key="10">
    <source>
        <dbReference type="ARBA" id="ARBA00023288"/>
    </source>
</evidence>
<dbReference type="AlphaFoldDB" id="A0A3B4AF73"/>
<evidence type="ECO:0000313" key="14">
    <source>
        <dbReference type="Proteomes" id="UP000261520"/>
    </source>
</evidence>
<dbReference type="GO" id="GO:0009966">
    <property type="term" value="P:regulation of signal transduction"/>
    <property type="evidence" value="ECO:0007669"/>
    <property type="project" value="InterPro"/>
</dbReference>
<keyword evidence="6 12" id="KW-0654">Proteoglycan</keyword>
<keyword evidence="3" id="KW-1003">Cell membrane</keyword>
<dbReference type="Pfam" id="PF01153">
    <property type="entry name" value="Glypican"/>
    <property type="match status" value="1"/>
</dbReference>
<dbReference type="PANTHER" id="PTHR10822">
    <property type="entry name" value="GLYPICAN"/>
    <property type="match status" value="1"/>
</dbReference>
<evidence type="ECO:0008006" key="15">
    <source>
        <dbReference type="Google" id="ProtNLM"/>
    </source>
</evidence>
<keyword evidence="4 12" id="KW-0336">GPI-anchor</keyword>
<evidence type="ECO:0000256" key="8">
    <source>
        <dbReference type="ARBA" id="ARBA00023180"/>
    </source>
</evidence>
<keyword evidence="9 12" id="KW-0357">Heparan sulfate</keyword>
<dbReference type="Ensembl" id="ENSPMGT00000016296.1">
    <property type="protein sequence ID" value="ENSPMGP00000015284.1"/>
    <property type="gene ID" value="ENSPMGG00000012521.1"/>
</dbReference>
<dbReference type="GO" id="GO:0045202">
    <property type="term" value="C:synapse"/>
    <property type="evidence" value="ECO:0007669"/>
    <property type="project" value="TreeGrafter"/>
</dbReference>
<dbReference type="GO" id="GO:0005886">
    <property type="term" value="C:plasma membrane"/>
    <property type="evidence" value="ECO:0007669"/>
    <property type="project" value="UniProtKB-SubCell"/>
</dbReference>
<organism evidence="13 14">
    <name type="scientific">Periophthalmus magnuspinnatus</name>
    <dbReference type="NCBI Taxonomy" id="409849"/>
    <lineage>
        <taxon>Eukaryota</taxon>
        <taxon>Metazoa</taxon>
        <taxon>Chordata</taxon>
        <taxon>Craniata</taxon>
        <taxon>Vertebrata</taxon>
        <taxon>Euteleostomi</taxon>
        <taxon>Actinopterygii</taxon>
        <taxon>Neopterygii</taxon>
        <taxon>Teleostei</taxon>
        <taxon>Neoteleostei</taxon>
        <taxon>Acanthomorphata</taxon>
        <taxon>Gobiaria</taxon>
        <taxon>Gobiiformes</taxon>
        <taxon>Gobioidei</taxon>
        <taxon>Gobiidae</taxon>
        <taxon>Oxudercinae</taxon>
        <taxon>Periophthalmus</taxon>
    </lineage>
</organism>
<reference evidence="13" key="1">
    <citation type="submission" date="2025-08" db="UniProtKB">
        <authorList>
            <consortium name="Ensembl"/>
        </authorList>
    </citation>
    <scope>IDENTIFICATION</scope>
</reference>
<dbReference type="GO" id="GO:0005576">
    <property type="term" value="C:extracellular region"/>
    <property type="evidence" value="ECO:0007669"/>
    <property type="project" value="TreeGrafter"/>
</dbReference>
<evidence type="ECO:0000256" key="5">
    <source>
        <dbReference type="ARBA" id="ARBA00022729"/>
    </source>
</evidence>
<comment type="subcellular location">
    <subcellularLocation>
        <location evidence="1 12">Cell membrane</location>
        <topology evidence="1 12">Lipid-anchor</topology>
        <topology evidence="1 12">GPI-anchor</topology>
    </subcellularLocation>
</comment>
<proteinExistence type="inferred from homology"/>
<keyword evidence="7 12" id="KW-0472">Membrane</keyword>
<protein>
    <recommendedName>
        <fullName evidence="15">Glypican 6b</fullName>
    </recommendedName>
</protein>
<evidence type="ECO:0000256" key="7">
    <source>
        <dbReference type="ARBA" id="ARBA00023136"/>
    </source>
</evidence>
<comment type="function">
    <text evidence="12">Cell surface proteoglycan.</text>
</comment>
<evidence type="ECO:0000256" key="6">
    <source>
        <dbReference type="ARBA" id="ARBA00022974"/>
    </source>
</evidence>
<dbReference type="Proteomes" id="UP000261520">
    <property type="component" value="Unplaced"/>
</dbReference>
<evidence type="ECO:0000256" key="2">
    <source>
        <dbReference type="ARBA" id="ARBA00010260"/>
    </source>
</evidence>
<keyword evidence="14" id="KW-1185">Reference proteome</keyword>
<evidence type="ECO:0000256" key="12">
    <source>
        <dbReference type="RuleBase" id="RU003519"/>
    </source>
</evidence>
<evidence type="ECO:0000256" key="9">
    <source>
        <dbReference type="ARBA" id="ARBA00023207"/>
    </source>
</evidence>
<evidence type="ECO:0000256" key="11">
    <source>
        <dbReference type="RuleBase" id="RU003518"/>
    </source>
</evidence>
<keyword evidence="5" id="KW-0732">Signal</keyword>
<keyword evidence="8" id="KW-0325">Glycoprotein</keyword>
<evidence type="ECO:0000256" key="1">
    <source>
        <dbReference type="ARBA" id="ARBA00004609"/>
    </source>
</evidence>
<evidence type="ECO:0000256" key="4">
    <source>
        <dbReference type="ARBA" id="ARBA00022622"/>
    </source>
</evidence>
<dbReference type="GO" id="GO:0098552">
    <property type="term" value="C:side of membrane"/>
    <property type="evidence" value="ECO:0007669"/>
    <property type="project" value="UniProtKB-KW"/>
</dbReference>
<dbReference type="GO" id="GO:0016477">
    <property type="term" value="P:cell migration"/>
    <property type="evidence" value="ECO:0007669"/>
    <property type="project" value="TreeGrafter"/>
</dbReference>
<dbReference type="GO" id="GO:1905475">
    <property type="term" value="P:regulation of protein localization to membrane"/>
    <property type="evidence" value="ECO:0007669"/>
    <property type="project" value="TreeGrafter"/>
</dbReference>
<reference evidence="13" key="2">
    <citation type="submission" date="2025-09" db="UniProtKB">
        <authorList>
            <consortium name="Ensembl"/>
        </authorList>
    </citation>
    <scope>IDENTIFICATION</scope>
</reference>